<keyword evidence="2" id="KW-1185">Reference proteome</keyword>
<sequence>MGGSIPQLPESTGGIARSTPSHESNFGTAGTDHHQNQDDPPPAYTEYVYERPQPHPATLRDQHNLDLLRPCNNSTNAYDQAVYLQNQNSRAQPAPDGLEYASIHPSSPHLRKPIAVPAIAASLGSPFLRAYPPSLEALRIPRGEFLDILDGLNRVAVQSPPLRVLGLVGEALELVPLATAQVVGLAVNAAAQVGTFALSKGATEVYLRKVNKEVFAPRGLKMEIAKLEAMARVNKIPILDAAGKIRGDAQLLRPLLDEQETQTMDPAQRWLQALELWIEPLDLETLPPINTNTNLWGKLHTMASEHERKNSQKKMLKDRSKAIDKHQKGVDEAEEKRAKELARLEKKEQKARDDSSSGKIDEKLRKIDQKREKVEMKHSERMEKVAEDRRAKDKEAKAMAKVLWLIIRNAHE</sequence>
<dbReference type="EMBL" id="JAPDGR010000383">
    <property type="protein sequence ID" value="KAJ2990780.1"/>
    <property type="molecule type" value="Genomic_DNA"/>
</dbReference>
<reference evidence="1" key="1">
    <citation type="submission" date="2022-10" db="EMBL/GenBank/DDBJ databases">
        <title>Genome Sequence of Xylaria curta.</title>
        <authorList>
            <person name="Buettner E."/>
        </authorList>
    </citation>
    <scope>NUCLEOTIDE SEQUENCE</scope>
    <source>
        <strain evidence="1">Babe10</strain>
    </source>
</reference>
<dbReference type="Proteomes" id="UP001143856">
    <property type="component" value="Unassembled WGS sequence"/>
</dbReference>
<comment type="caution">
    <text evidence="1">The sequence shown here is derived from an EMBL/GenBank/DDBJ whole genome shotgun (WGS) entry which is preliminary data.</text>
</comment>
<proteinExistence type="predicted"/>
<name>A0ACC1PF55_9PEZI</name>
<evidence type="ECO:0000313" key="2">
    <source>
        <dbReference type="Proteomes" id="UP001143856"/>
    </source>
</evidence>
<protein>
    <submittedName>
        <fullName evidence="1">Uncharacterized protein</fullName>
    </submittedName>
</protein>
<accession>A0ACC1PF55</accession>
<evidence type="ECO:0000313" key="1">
    <source>
        <dbReference type="EMBL" id="KAJ2990780.1"/>
    </source>
</evidence>
<gene>
    <name evidence="1" type="ORF">NUW58_g2783</name>
</gene>
<organism evidence="1 2">
    <name type="scientific">Xylaria curta</name>
    <dbReference type="NCBI Taxonomy" id="42375"/>
    <lineage>
        <taxon>Eukaryota</taxon>
        <taxon>Fungi</taxon>
        <taxon>Dikarya</taxon>
        <taxon>Ascomycota</taxon>
        <taxon>Pezizomycotina</taxon>
        <taxon>Sordariomycetes</taxon>
        <taxon>Xylariomycetidae</taxon>
        <taxon>Xylariales</taxon>
        <taxon>Xylariaceae</taxon>
        <taxon>Xylaria</taxon>
    </lineage>
</organism>